<gene>
    <name evidence="1" type="ORF">ASD8599_04016</name>
</gene>
<sequence length="138" mass="16047">MNTRNDARFFESLMQDRAQNLYDQLTKGKSTRDIMEMEDELEEKTFMPRLLAEVARGLPEARAMIDALDQSSSAPVDLIWVKVYPGYEYGQLGSARRTRQDILSRLKDISFLDFGDDADAWREWLEAFENEPPLTGYR</sequence>
<dbReference type="OrthoDB" id="8500537at2"/>
<dbReference type="AlphaFoldDB" id="A0A2R8BPT4"/>
<dbReference type="RefSeq" id="WP_108830491.1">
    <property type="nucleotide sequence ID" value="NZ_OMOR01000003.1"/>
</dbReference>
<protein>
    <submittedName>
        <fullName evidence="1">Uncharacterized protein</fullName>
    </submittedName>
</protein>
<evidence type="ECO:0000313" key="2">
    <source>
        <dbReference type="Proteomes" id="UP000244880"/>
    </source>
</evidence>
<keyword evidence="2" id="KW-1185">Reference proteome</keyword>
<dbReference type="Proteomes" id="UP000244880">
    <property type="component" value="Unassembled WGS sequence"/>
</dbReference>
<evidence type="ECO:0000313" key="1">
    <source>
        <dbReference type="EMBL" id="SPH27550.1"/>
    </source>
</evidence>
<organism evidence="1 2">
    <name type="scientific">Ascidiaceihabitans donghaensis</name>
    <dbReference type="NCBI Taxonomy" id="1510460"/>
    <lineage>
        <taxon>Bacteria</taxon>
        <taxon>Pseudomonadati</taxon>
        <taxon>Pseudomonadota</taxon>
        <taxon>Alphaproteobacteria</taxon>
        <taxon>Rhodobacterales</taxon>
        <taxon>Paracoccaceae</taxon>
        <taxon>Ascidiaceihabitans</taxon>
    </lineage>
</organism>
<name>A0A2R8BPT4_9RHOB</name>
<proteinExistence type="predicted"/>
<dbReference type="EMBL" id="OMOR01000003">
    <property type="protein sequence ID" value="SPH27550.1"/>
    <property type="molecule type" value="Genomic_DNA"/>
</dbReference>
<accession>A0A2R8BPT4</accession>
<reference evidence="1 2" key="1">
    <citation type="submission" date="2018-03" db="EMBL/GenBank/DDBJ databases">
        <authorList>
            <person name="Keele B.F."/>
        </authorList>
    </citation>
    <scope>NUCLEOTIDE SEQUENCE [LARGE SCALE GENOMIC DNA]</scope>
    <source>
        <strain evidence="1 2">CECT 8599</strain>
    </source>
</reference>